<reference evidence="2 3" key="1">
    <citation type="submission" date="2019-07" db="EMBL/GenBank/DDBJ databases">
        <title>Whole genome shotgun sequence of Cellulomonas aerilata NBRC 106308.</title>
        <authorList>
            <person name="Hosoyama A."/>
            <person name="Uohara A."/>
            <person name="Ohji S."/>
            <person name="Ichikawa N."/>
        </authorList>
    </citation>
    <scope>NUCLEOTIDE SEQUENCE [LARGE SCALE GENOMIC DNA]</scope>
    <source>
        <strain evidence="2 3">NBRC 106308</strain>
    </source>
</reference>
<organism evidence="2 3">
    <name type="scientific">Cellulomonas aerilata</name>
    <dbReference type="NCBI Taxonomy" id="515326"/>
    <lineage>
        <taxon>Bacteria</taxon>
        <taxon>Bacillati</taxon>
        <taxon>Actinomycetota</taxon>
        <taxon>Actinomycetes</taxon>
        <taxon>Micrococcales</taxon>
        <taxon>Cellulomonadaceae</taxon>
        <taxon>Cellulomonas</taxon>
    </lineage>
</organism>
<accession>A0A512DAI0</accession>
<keyword evidence="3" id="KW-1185">Reference proteome</keyword>
<evidence type="ECO:0000313" key="2">
    <source>
        <dbReference type="EMBL" id="GEO33488.1"/>
    </source>
</evidence>
<feature type="region of interest" description="Disordered" evidence="1">
    <location>
        <begin position="55"/>
        <end position="152"/>
    </location>
</feature>
<dbReference type="EMBL" id="BJYY01000010">
    <property type="protein sequence ID" value="GEO33488.1"/>
    <property type="molecule type" value="Genomic_DNA"/>
</dbReference>
<evidence type="ECO:0000256" key="1">
    <source>
        <dbReference type="SAM" id="MobiDB-lite"/>
    </source>
</evidence>
<dbReference type="OrthoDB" id="5077119at2"/>
<feature type="compositionally biased region" description="Basic and acidic residues" evidence="1">
    <location>
        <begin position="119"/>
        <end position="139"/>
    </location>
</feature>
<sequence length="152" mass="15812">MSAALLSVVDTGALLPATVMHAGAVRVLQAFVTINTVMYCALAVAKILPRLHPSTWLRKPRHRAEERGIHPAAPARTPDAAPAAAAAAGPAATAADGPRGGAVHAAPHRWAHAPATTRSGEHHGPSRPPVADRRRPDRRSTRRSTGRPGQGA</sequence>
<dbReference type="AlphaFoldDB" id="A0A512DAI0"/>
<comment type="caution">
    <text evidence="2">The sequence shown here is derived from an EMBL/GenBank/DDBJ whole genome shotgun (WGS) entry which is preliminary data.</text>
</comment>
<dbReference type="Proteomes" id="UP000321181">
    <property type="component" value="Unassembled WGS sequence"/>
</dbReference>
<name>A0A512DAI0_9CELL</name>
<protein>
    <submittedName>
        <fullName evidence="2">Uncharacterized protein</fullName>
    </submittedName>
</protein>
<dbReference type="RefSeq" id="WP_146901535.1">
    <property type="nucleotide sequence ID" value="NZ_BAAARM010000002.1"/>
</dbReference>
<gene>
    <name evidence="2" type="ORF">CAE01nite_12130</name>
</gene>
<feature type="compositionally biased region" description="Low complexity" evidence="1">
    <location>
        <begin position="71"/>
        <end position="105"/>
    </location>
</feature>
<proteinExistence type="predicted"/>
<evidence type="ECO:0000313" key="3">
    <source>
        <dbReference type="Proteomes" id="UP000321181"/>
    </source>
</evidence>